<dbReference type="SUPFAM" id="SSF52317">
    <property type="entry name" value="Class I glutamine amidotransferase-like"/>
    <property type="match status" value="1"/>
</dbReference>
<protein>
    <submittedName>
        <fullName evidence="5">Helix-turn-helix domain-containing protein</fullName>
    </submittedName>
</protein>
<dbReference type="SUPFAM" id="SSF46689">
    <property type="entry name" value="Homeodomain-like"/>
    <property type="match status" value="2"/>
</dbReference>
<keyword evidence="3" id="KW-0804">Transcription</keyword>
<dbReference type="Gene3D" id="3.40.50.880">
    <property type="match status" value="1"/>
</dbReference>
<dbReference type="Pfam" id="PF12833">
    <property type="entry name" value="HTH_18"/>
    <property type="match status" value="1"/>
</dbReference>
<evidence type="ECO:0000256" key="1">
    <source>
        <dbReference type="ARBA" id="ARBA00023015"/>
    </source>
</evidence>
<dbReference type="InterPro" id="IPR029062">
    <property type="entry name" value="Class_I_gatase-like"/>
</dbReference>
<dbReference type="RefSeq" id="WP_155435461.1">
    <property type="nucleotide sequence ID" value="NZ_JBHLXK010000002.1"/>
</dbReference>
<sequence length="352" mass="39021">MMTDAATTAAPLHVEVLSLPEAMPGTVFSAIDVLQLAALVLKLRNRHAGPALTWSVWLPHGSAAMLTPAALAQLSSEPPLLAPVPERTLLVVPAVYAANALELPALAQKYPDVLARISSHVQRGGALAVCATGLIFAAETGLLQQARLDAHWAFKSFFMRIVPQADFSASEAISVNGRLYSCVVPPSQSEMLIRVLHDCFDEEVAQSCARLLLFQPERQQMHSQQLTQQWLSRTADSPVYRAKQWLEMHVEQPYDLPQLAAVASASERTLLRHFQSVLGMTPLEFLHELRIQRAKVMLEISINSLQTIAHACGYANASTFSKLFRRSMGMSPGEYRKLHTLRTKRSHWRMEE</sequence>
<organism evidence="5 6">
    <name type="scientific">Pseudoduganella danionis</name>
    <dbReference type="NCBI Taxonomy" id="1890295"/>
    <lineage>
        <taxon>Bacteria</taxon>
        <taxon>Pseudomonadati</taxon>
        <taxon>Pseudomonadota</taxon>
        <taxon>Betaproteobacteria</taxon>
        <taxon>Burkholderiales</taxon>
        <taxon>Oxalobacteraceae</taxon>
        <taxon>Telluria group</taxon>
        <taxon>Pseudoduganella</taxon>
    </lineage>
</organism>
<dbReference type="Gene3D" id="1.10.10.60">
    <property type="entry name" value="Homeodomain-like"/>
    <property type="match status" value="2"/>
</dbReference>
<feature type="domain" description="HTH araC/xylS-type" evidence="4">
    <location>
        <begin position="240"/>
        <end position="338"/>
    </location>
</feature>
<name>A0ABW9SPH7_9BURK</name>
<dbReference type="InterPro" id="IPR018062">
    <property type="entry name" value="HTH_AraC-typ_CS"/>
</dbReference>
<comment type="caution">
    <text evidence="5">The sequence shown here is derived from an EMBL/GenBank/DDBJ whole genome shotgun (WGS) entry which is preliminary data.</text>
</comment>
<gene>
    <name evidence="5" type="ORF">GM655_14830</name>
</gene>
<keyword evidence="2" id="KW-0238">DNA-binding</keyword>
<dbReference type="PRINTS" id="PR00032">
    <property type="entry name" value="HTHARAC"/>
</dbReference>
<dbReference type="SMART" id="SM00342">
    <property type="entry name" value="HTH_ARAC"/>
    <property type="match status" value="1"/>
</dbReference>
<dbReference type="EMBL" id="WNKW01000004">
    <property type="protein sequence ID" value="MTW34082.1"/>
    <property type="molecule type" value="Genomic_DNA"/>
</dbReference>
<reference evidence="5 6" key="1">
    <citation type="submission" date="2019-11" db="EMBL/GenBank/DDBJ databases">
        <title>Type strains purchased from KCTC, JCM and DSMZ.</title>
        <authorList>
            <person name="Lu H."/>
        </authorList>
    </citation>
    <scope>NUCLEOTIDE SEQUENCE [LARGE SCALE GENOMIC DNA]</scope>
    <source>
        <strain evidence="5 6">DSM 103461</strain>
    </source>
</reference>
<dbReference type="Proteomes" id="UP000735592">
    <property type="component" value="Unassembled WGS sequence"/>
</dbReference>
<dbReference type="PROSITE" id="PS00041">
    <property type="entry name" value="HTH_ARAC_FAMILY_1"/>
    <property type="match status" value="1"/>
</dbReference>
<dbReference type="PROSITE" id="PS01124">
    <property type="entry name" value="HTH_ARAC_FAMILY_2"/>
    <property type="match status" value="1"/>
</dbReference>
<keyword evidence="6" id="KW-1185">Reference proteome</keyword>
<evidence type="ECO:0000259" key="4">
    <source>
        <dbReference type="PROSITE" id="PS01124"/>
    </source>
</evidence>
<dbReference type="InterPro" id="IPR009057">
    <property type="entry name" value="Homeodomain-like_sf"/>
</dbReference>
<evidence type="ECO:0000256" key="3">
    <source>
        <dbReference type="ARBA" id="ARBA00023163"/>
    </source>
</evidence>
<dbReference type="InterPro" id="IPR020449">
    <property type="entry name" value="Tscrpt_reg_AraC-type_HTH"/>
</dbReference>
<dbReference type="InterPro" id="IPR018060">
    <property type="entry name" value="HTH_AraC"/>
</dbReference>
<accession>A0ABW9SPH7</accession>
<evidence type="ECO:0000256" key="2">
    <source>
        <dbReference type="ARBA" id="ARBA00023125"/>
    </source>
</evidence>
<evidence type="ECO:0000313" key="6">
    <source>
        <dbReference type="Proteomes" id="UP000735592"/>
    </source>
</evidence>
<dbReference type="PANTHER" id="PTHR43280">
    <property type="entry name" value="ARAC-FAMILY TRANSCRIPTIONAL REGULATOR"/>
    <property type="match status" value="1"/>
</dbReference>
<proteinExistence type="predicted"/>
<evidence type="ECO:0000313" key="5">
    <source>
        <dbReference type="EMBL" id="MTW34082.1"/>
    </source>
</evidence>
<dbReference type="PANTHER" id="PTHR43280:SF2">
    <property type="entry name" value="HTH-TYPE TRANSCRIPTIONAL REGULATOR EXSA"/>
    <property type="match status" value="1"/>
</dbReference>
<keyword evidence="1" id="KW-0805">Transcription regulation</keyword>